<name>A0A8D0GYP4_SPHPU</name>
<feature type="coiled-coil region" evidence="3">
    <location>
        <begin position="330"/>
        <end position="397"/>
    </location>
</feature>
<dbReference type="InterPro" id="IPR050302">
    <property type="entry name" value="Rab_GAP_TBC_domain"/>
</dbReference>
<dbReference type="PANTHER" id="PTHR47219">
    <property type="entry name" value="RAB GTPASE-ACTIVATING PROTEIN 1-LIKE"/>
    <property type="match status" value="1"/>
</dbReference>
<dbReference type="PANTHER" id="PTHR47219:SF20">
    <property type="entry name" value="TBC1 DOMAIN FAMILY MEMBER 2B"/>
    <property type="match status" value="1"/>
</dbReference>
<dbReference type="GO" id="GO:0031410">
    <property type="term" value="C:cytoplasmic vesicle"/>
    <property type="evidence" value="ECO:0007669"/>
    <property type="project" value="Ensembl"/>
</dbReference>
<dbReference type="OMA" id="RWEFCNT"/>
<dbReference type="InterPro" id="IPR011993">
    <property type="entry name" value="PH-like_dom_sf"/>
</dbReference>
<evidence type="ECO:0000256" key="1">
    <source>
        <dbReference type="ARBA" id="ARBA00022468"/>
    </source>
</evidence>
<dbReference type="GO" id="GO:0005886">
    <property type="term" value="C:plasma membrane"/>
    <property type="evidence" value="ECO:0007669"/>
    <property type="project" value="Ensembl"/>
</dbReference>
<dbReference type="Ensembl" id="ENSSPUT00000012406.1">
    <property type="protein sequence ID" value="ENSSPUP00000011625.1"/>
    <property type="gene ID" value="ENSSPUG00000008924.1"/>
</dbReference>
<dbReference type="GeneTree" id="ENSGT00940000159937"/>
<dbReference type="Pfam" id="PF00169">
    <property type="entry name" value="PH"/>
    <property type="match status" value="1"/>
</dbReference>
<dbReference type="SMART" id="SM00164">
    <property type="entry name" value="TBC"/>
    <property type="match status" value="1"/>
</dbReference>
<dbReference type="Gene3D" id="2.30.29.30">
    <property type="entry name" value="Pleckstrin-homology domain (PH domain)/Phosphotyrosine-binding domain (PTB)"/>
    <property type="match status" value="1"/>
</dbReference>
<dbReference type="InterPro" id="IPR000195">
    <property type="entry name" value="Rab-GAP-TBC_dom"/>
</dbReference>
<dbReference type="GO" id="GO:0045296">
    <property type="term" value="F:cadherin binding"/>
    <property type="evidence" value="ECO:0007669"/>
    <property type="project" value="Ensembl"/>
</dbReference>
<evidence type="ECO:0000313" key="7">
    <source>
        <dbReference type="Ensembl" id="ENSSPUP00000011625.1"/>
    </source>
</evidence>
<dbReference type="Pfam" id="PF00566">
    <property type="entry name" value="RabGAP-TBC"/>
    <property type="match status" value="1"/>
</dbReference>
<feature type="coiled-coil region" evidence="3">
    <location>
        <begin position="452"/>
        <end position="479"/>
    </location>
</feature>
<sequence length="930" mass="107043">MEKEFDNGNCPQAGMSSKLEESNLDPSRNSIHPAEEKDMTSFPGDLENNGQFKAGKDAHRKKLCGYLNKFSAKGRIKAWKSRWFSYDEQKCHLAYYRTAQDINPLGNIDISTASFDCKVGEDERVFEIRTPSKAYILKAVSTQAMMYWLQQLQIKRWEFCNSQPGLPVASIIVSALSGYEPLPDCTEAEEEELMPTVKTPTTLVGVKAASLPAPQAFTALQNISLKHPWIEIQNTVHNLCGGRQSHGNGGNMFDFDEFQEPPENFVEEEQLEAENAVEEETQEETRTGFRSGLVRKAKKLNSSFPRFAEGLAQEKVGVLQQHVLTLTEEVKCQKELVKLLHKALEAAQQEKRESCRYLAAAEDKDRLELVRHKVRQIAELSRRVETLELERKELGQSLAVKEAHIKELAEHVQLLMDKNQAKQQVILKLTEQTAGDFPDSVTEADVIATETLYKQQEEIEHLKDDIKAYKTQNQFLNAEIHQVTKIWTKVAEKEKALLMKCTRLQAYNCQMESKYLMMLRELQELPDLPSDHVEIVKRLIQEALQWDVKNGAMDPAHPNLVSEYDAYGFMSVPEYEVEDWKLLAKIQALETKTNILLSQEAVERPLLERWNSLGELAPSTELKGLLRCGIPVEHRPRVWRWIVNCRVHHLRSAGHYQRLLGKREATKHPASRQIELDLPRTLTSNRHFASPTSPFIARLRRVLLAFYWQNPTIGYCQGLNRLAAIALLVLEEEESAFWCLVHIVENLMPVDYYSNTLVASQVDQRVFKDFLAEKLPRLMAHLEQHAIDLALITFNWFLVVFVDSLASDILFRVWDAFLYEGTKVIFRYALAIFKYNEEEILRLQDSLEIYQYLRFFSKTISDGRKLMNIAFSDMNPFPMKLLQNRRVIHREKLEAELRELERIKAQYMREQVEQGAGLLDGAVSEDEEEG</sequence>
<organism evidence="7 8">
    <name type="scientific">Sphenodon punctatus</name>
    <name type="common">Tuatara</name>
    <name type="synonym">Hatteria punctata</name>
    <dbReference type="NCBI Taxonomy" id="8508"/>
    <lineage>
        <taxon>Eukaryota</taxon>
        <taxon>Metazoa</taxon>
        <taxon>Chordata</taxon>
        <taxon>Craniata</taxon>
        <taxon>Vertebrata</taxon>
        <taxon>Euteleostomi</taxon>
        <taxon>Lepidosauria</taxon>
        <taxon>Sphenodontia</taxon>
        <taxon>Sphenodontidae</taxon>
        <taxon>Sphenodon</taxon>
    </lineage>
</organism>
<dbReference type="SUPFAM" id="SSF50729">
    <property type="entry name" value="PH domain-like"/>
    <property type="match status" value="1"/>
</dbReference>
<dbReference type="PROSITE" id="PS50003">
    <property type="entry name" value="PH_DOMAIN"/>
    <property type="match status" value="1"/>
</dbReference>
<protein>
    <submittedName>
        <fullName evidence="7">TBC1 domain family member 2</fullName>
    </submittedName>
</protein>
<feature type="region of interest" description="Disordered" evidence="4">
    <location>
        <begin position="1"/>
        <end position="51"/>
    </location>
</feature>
<dbReference type="FunFam" id="1.10.8.270:FF:000014">
    <property type="entry name" value="Putative TBC1 domain family member 2B"/>
    <property type="match status" value="1"/>
</dbReference>
<evidence type="ECO:0000256" key="3">
    <source>
        <dbReference type="SAM" id="Coils"/>
    </source>
</evidence>
<keyword evidence="1" id="KW-0343">GTPase activation</keyword>
<dbReference type="SMART" id="SM00233">
    <property type="entry name" value="PH"/>
    <property type="match status" value="1"/>
</dbReference>
<gene>
    <name evidence="7" type="primary">TBC1D2</name>
</gene>
<evidence type="ECO:0000256" key="4">
    <source>
        <dbReference type="SAM" id="MobiDB-lite"/>
    </source>
</evidence>
<dbReference type="SUPFAM" id="SSF47923">
    <property type="entry name" value="Ypt/Rab-GAP domain of gyp1p"/>
    <property type="match status" value="2"/>
</dbReference>
<dbReference type="GO" id="GO:0005096">
    <property type="term" value="F:GTPase activator activity"/>
    <property type="evidence" value="ECO:0007669"/>
    <property type="project" value="UniProtKB-KW"/>
</dbReference>
<dbReference type="GO" id="GO:0005829">
    <property type="term" value="C:cytosol"/>
    <property type="evidence" value="ECO:0007669"/>
    <property type="project" value="Ensembl"/>
</dbReference>
<feature type="coiled-coil region" evidence="3">
    <location>
        <begin position="879"/>
        <end position="913"/>
    </location>
</feature>
<dbReference type="Gene3D" id="1.10.8.270">
    <property type="entry name" value="putative rabgap domain of human tbc1 domain family member 14 like domains"/>
    <property type="match status" value="1"/>
</dbReference>
<dbReference type="FunFam" id="2.30.29.30:FF:000248">
    <property type="entry name" value="TBC1 domain family member 2A isoform X1"/>
    <property type="match status" value="1"/>
</dbReference>
<accession>A0A8D0GYP4</accession>
<dbReference type="GO" id="GO:0030054">
    <property type="term" value="C:cell junction"/>
    <property type="evidence" value="ECO:0007669"/>
    <property type="project" value="Ensembl"/>
</dbReference>
<evidence type="ECO:0000256" key="2">
    <source>
        <dbReference type="ARBA" id="ARBA00023054"/>
    </source>
</evidence>
<reference evidence="7" key="2">
    <citation type="submission" date="2025-09" db="UniProtKB">
        <authorList>
            <consortium name="Ensembl"/>
        </authorList>
    </citation>
    <scope>IDENTIFICATION</scope>
</reference>
<feature type="domain" description="Rab-GAP TBC" evidence="6">
    <location>
        <begin position="629"/>
        <end position="821"/>
    </location>
</feature>
<feature type="domain" description="PH" evidence="5">
    <location>
        <begin position="60"/>
        <end position="157"/>
    </location>
</feature>
<dbReference type="FunFam" id="1.10.472.80:FF:000018">
    <property type="entry name" value="TBC1 domain family member 2B"/>
    <property type="match status" value="1"/>
</dbReference>
<dbReference type="InterPro" id="IPR001849">
    <property type="entry name" value="PH_domain"/>
</dbReference>
<proteinExistence type="predicted"/>
<reference evidence="7" key="1">
    <citation type="submission" date="2025-08" db="UniProtKB">
        <authorList>
            <consortium name="Ensembl"/>
        </authorList>
    </citation>
    <scope>IDENTIFICATION</scope>
</reference>
<dbReference type="Gene3D" id="1.10.472.80">
    <property type="entry name" value="Ypt/Rab-GAP domain of gyp1p, domain 3"/>
    <property type="match status" value="1"/>
</dbReference>
<keyword evidence="8" id="KW-1185">Reference proteome</keyword>
<keyword evidence="2 3" id="KW-0175">Coiled coil</keyword>
<dbReference type="AlphaFoldDB" id="A0A8D0GYP4"/>
<evidence type="ECO:0000313" key="8">
    <source>
        <dbReference type="Proteomes" id="UP000694392"/>
    </source>
</evidence>
<dbReference type="Proteomes" id="UP000694392">
    <property type="component" value="Unplaced"/>
</dbReference>
<dbReference type="InterPro" id="IPR035969">
    <property type="entry name" value="Rab-GAP_TBC_sf"/>
</dbReference>
<dbReference type="PROSITE" id="PS50086">
    <property type="entry name" value="TBC_RABGAP"/>
    <property type="match status" value="1"/>
</dbReference>
<dbReference type="GO" id="GO:0005654">
    <property type="term" value="C:nucleoplasm"/>
    <property type="evidence" value="ECO:0007669"/>
    <property type="project" value="Ensembl"/>
</dbReference>
<dbReference type="CDD" id="cd01265">
    <property type="entry name" value="PH_TBC1D2A"/>
    <property type="match status" value="1"/>
</dbReference>
<dbReference type="GO" id="GO:0031267">
    <property type="term" value="F:small GTPase binding"/>
    <property type="evidence" value="ECO:0007669"/>
    <property type="project" value="TreeGrafter"/>
</dbReference>
<evidence type="ECO:0000259" key="5">
    <source>
        <dbReference type="PROSITE" id="PS50003"/>
    </source>
</evidence>
<evidence type="ECO:0000259" key="6">
    <source>
        <dbReference type="PROSITE" id="PS50086"/>
    </source>
</evidence>